<keyword evidence="4 6" id="KW-0687">Ribonucleoprotein</keyword>
<keyword evidence="3 6" id="KW-0689">Ribosomal protein</keyword>
<dbReference type="InterPro" id="IPR002363">
    <property type="entry name" value="Ribosomal_uL10_CS_bac"/>
</dbReference>
<dbReference type="FunCoup" id="M1YX91">
    <property type="interactions" value="520"/>
</dbReference>
<dbReference type="HOGENOM" id="CLU_092227_2_0_0"/>
<dbReference type="InParanoid" id="M1YX91"/>
<dbReference type="InterPro" id="IPR043141">
    <property type="entry name" value="Ribosomal_uL10-like_sf"/>
</dbReference>
<gene>
    <name evidence="6 7" type="primary">rplJ</name>
    <name evidence="7" type="ORF">NITGR_280015</name>
</gene>
<keyword evidence="6" id="KW-0694">RNA-binding</keyword>
<sequence>MPTPVKAKEIERLNGVFAKAKSAVLANYQGLSAEQMTQLRSHMRERSLEFKVIKNTLARIAAKNTPFEVLDTSWEGPVSIIVSFDDEVAPAKALSDFAKSGAEKNPQVVCGVVDGQAVTPEQVKALADLPSKEVLISQMLSVMQGPTRNFVGVFASLQRSLVGTLDAIREKKAQQG</sequence>
<evidence type="ECO:0000256" key="5">
    <source>
        <dbReference type="ARBA" id="ARBA00035202"/>
    </source>
</evidence>
<dbReference type="Pfam" id="PF00466">
    <property type="entry name" value="Ribosomal_L10"/>
    <property type="match status" value="1"/>
</dbReference>
<dbReference type="STRING" id="1266370.NITGR_280015"/>
<reference evidence="7 8" key="1">
    <citation type="journal article" date="2013" name="Front. Microbiol.">
        <title>The genome of Nitrospina gracilis illuminates the metabolism and evolution of the major marine nitrite oxidizer.</title>
        <authorList>
            <person name="Luecker S."/>
            <person name="Nowka B."/>
            <person name="Rattei T."/>
            <person name="Spieck E."/>
            <person name="and Daims H."/>
        </authorList>
    </citation>
    <scope>NUCLEOTIDE SEQUENCE [LARGE SCALE GENOMIC DNA]</scope>
    <source>
        <strain evidence="7 8">3/211</strain>
    </source>
</reference>
<dbReference type="GO" id="GO:0006412">
    <property type="term" value="P:translation"/>
    <property type="evidence" value="ECO:0007669"/>
    <property type="project" value="UniProtKB-UniRule"/>
</dbReference>
<dbReference type="Gene3D" id="3.30.70.1730">
    <property type="match status" value="1"/>
</dbReference>
<dbReference type="CDD" id="cd05797">
    <property type="entry name" value="Ribosomal_L10"/>
    <property type="match status" value="1"/>
</dbReference>
<dbReference type="InterPro" id="IPR022973">
    <property type="entry name" value="Ribosomal_uL10_bac"/>
</dbReference>
<protein>
    <recommendedName>
        <fullName evidence="5 6">Large ribosomal subunit protein uL10</fullName>
    </recommendedName>
</protein>
<dbReference type="InterPro" id="IPR001790">
    <property type="entry name" value="Ribosomal_uL10"/>
</dbReference>
<dbReference type="NCBIfam" id="NF000955">
    <property type="entry name" value="PRK00099.1-1"/>
    <property type="match status" value="1"/>
</dbReference>
<dbReference type="GO" id="GO:0003735">
    <property type="term" value="F:structural constituent of ribosome"/>
    <property type="evidence" value="ECO:0007669"/>
    <property type="project" value="InterPro"/>
</dbReference>
<dbReference type="GO" id="GO:0070180">
    <property type="term" value="F:large ribosomal subunit rRNA binding"/>
    <property type="evidence" value="ECO:0007669"/>
    <property type="project" value="UniProtKB-UniRule"/>
</dbReference>
<proteinExistence type="inferred from homology"/>
<dbReference type="OrthoDB" id="9808307at2"/>
<evidence type="ECO:0000256" key="2">
    <source>
        <dbReference type="ARBA" id="ARBA00008889"/>
    </source>
</evidence>
<evidence type="ECO:0000313" key="7">
    <source>
        <dbReference type="EMBL" id="CCQ90299.1"/>
    </source>
</evidence>
<comment type="subunit">
    <text evidence="6">Part of the ribosomal stalk of the 50S ribosomal subunit. The N-terminus interacts with L11 and the large rRNA to form the base of the stalk. The C-terminus forms an elongated spine to which L12 dimers bind in a sequential fashion forming a multimeric L10(L12)X complex.</text>
</comment>
<dbReference type="RefSeq" id="WP_005007659.1">
    <property type="nucleotide sequence ID" value="NZ_HG422173.1"/>
</dbReference>
<keyword evidence="8" id="KW-1185">Reference proteome</keyword>
<dbReference type="HAMAP" id="MF_00362">
    <property type="entry name" value="Ribosomal_uL10"/>
    <property type="match status" value="1"/>
</dbReference>
<comment type="similarity">
    <text evidence="2 6">Belongs to the universal ribosomal protein uL10 family.</text>
</comment>
<dbReference type="SUPFAM" id="SSF160369">
    <property type="entry name" value="Ribosomal protein L10-like"/>
    <property type="match status" value="1"/>
</dbReference>
<dbReference type="PROSITE" id="PS01109">
    <property type="entry name" value="RIBOSOMAL_L10"/>
    <property type="match status" value="1"/>
</dbReference>
<accession>M1YX91</accession>
<name>M1YX91_NITG3</name>
<keyword evidence="6" id="KW-0699">rRNA-binding</keyword>
<evidence type="ECO:0000256" key="1">
    <source>
        <dbReference type="ARBA" id="ARBA00002633"/>
    </source>
</evidence>
<evidence type="ECO:0000313" key="8">
    <source>
        <dbReference type="Proteomes" id="UP000011704"/>
    </source>
</evidence>
<evidence type="ECO:0000256" key="6">
    <source>
        <dbReference type="HAMAP-Rule" id="MF_00362"/>
    </source>
</evidence>
<comment type="function">
    <text evidence="1 6">Forms part of the ribosomal stalk, playing a central role in the interaction of the ribosome with GTP-bound translation factors.</text>
</comment>
<dbReference type="PANTHER" id="PTHR11560">
    <property type="entry name" value="39S RIBOSOMAL PROTEIN L10, MITOCHONDRIAL"/>
    <property type="match status" value="1"/>
</dbReference>
<evidence type="ECO:0000256" key="3">
    <source>
        <dbReference type="ARBA" id="ARBA00022980"/>
    </source>
</evidence>
<comment type="caution">
    <text evidence="7">The sequence shown here is derived from an EMBL/GenBank/DDBJ whole genome shotgun (WGS) entry which is preliminary data.</text>
</comment>
<organism evidence="7 8">
    <name type="scientific">Nitrospina gracilis (strain 3/211)</name>
    <dbReference type="NCBI Taxonomy" id="1266370"/>
    <lineage>
        <taxon>Bacteria</taxon>
        <taxon>Pseudomonadati</taxon>
        <taxon>Nitrospinota/Tectimicrobiota group</taxon>
        <taxon>Nitrospinota</taxon>
        <taxon>Nitrospinia</taxon>
        <taxon>Nitrospinales</taxon>
        <taxon>Nitrospinaceae</taxon>
        <taxon>Nitrospina</taxon>
    </lineage>
</organism>
<dbReference type="InterPro" id="IPR047865">
    <property type="entry name" value="Ribosomal_uL10_bac_type"/>
</dbReference>
<dbReference type="Proteomes" id="UP000011704">
    <property type="component" value="Unassembled WGS sequence"/>
</dbReference>
<evidence type="ECO:0000256" key="4">
    <source>
        <dbReference type="ARBA" id="ARBA00023274"/>
    </source>
</evidence>
<dbReference type="Gene3D" id="6.10.250.290">
    <property type="match status" value="1"/>
</dbReference>
<dbReference type="EMBL" id="CAQJ01000031">
    <property type="protein sequence ID" value="CCQ90299.1"/>
    <property type="molecule type" value="Genomic_DNA"/>
</dbReference>
<dbReference type="AlphaFoldDB" id="M1YX91"/>
<dbReference type="GO" id="GO:0015934">
    <property type="term" value="C:large ribosomal subunit"/>
    <property type="evidence" value="ECO:0007669"/>
    <property type="project" value="InterPro"/>
</dbReference>